<reference evidence="1 2" key="1">
    <citation type="journal article" date="2015" name="BMC Genomics">
        <title>Gene expression during zombie ant biting behavior reflects the complexity underlying fungal parasitic behavioral manipulation.</title>
        <authorList>
            <person name="de Bekker C."/>
            <person name="Ohm R.A."/>
            <person name="Loreto R.G."/>
            <person name="Sebastian A."/>
            <person name="Albert I."/>
            <person name="Merrow M."/>
            <person name="Brachmann A."/>
            <person name="Hughes D.P."/>
        </authorList>
    </citation>
    <scope>NUCLEOTIDE SEQUENCE [LARGE SCALE GENOMIC DNA]</scope>
    <source>
        <strain evidence="1 2">SC16a</strain>
    </source>
</reference>
<evidence type="ECO:0000313" key="1">
    <source>
        <dbReference type="EMBL" id="PFH62986.1"/>
    </source>
</evidence>
<dbReference type="EMBL" id="LAZP02000011">
    <property type="protein sequence ID" value="PFH62986.1"/>
    <property type="molecule type" value="Genomic_DNA"/>
</dbReference>
<evidence type="ECO:0000313" key="2">
    <source>
        <dbReference type="Proteomes" id="UP000037136"/>
    </source>
</evidence>
<protein>
    <submittedName>
        <fullName evidence="1">Uncharacterized protein</fullName>
    </submittedName>
</protein>
<proteinExistence type="predicted"/>
<dbReference type="AlphaFoldDB" id="A0A2A9PRC7"/>
<organism evidence="1 2">
    <name type="scientific">Ophiocordyceps unilateralis</name>
    <name type="common">Zombie-ant fungus</name>
    <name type="synonym">Torrubia unilateralis</name>
    <dbReference type="NCBI Taxonomy" id="268505"/>
    <lineage>
        <taxon>Eukaryota</taxon>
        <taxon>Fungi</taxon>
        <taxon>Dikarya</taxon>
        <taxon>Ascomycota</taxon>
        <taxon>Pezizomycotina</taxon>
        <taxon>Sordariomycetes</taxon>
        <taxon>Hypocreomycetidae</taxon>
        <taxon>Hypocreales</taxon>
        <taxon>Ophiocordycipitaceae</taxon>
        <taxon>Ophiocordyceps</taxon>
    </lineage>
</organism>
<dbReference type="Proteomes" id="UP000037136">
    <property type="component" value="Unassembled WGS sequence"/>
</dbReference>
<name>A0A2A9PRC7_OPHUN</name>
<reference evidence="1 2" key="2">
    <citation type="journal article" date="2017" name="Sci. Rep.">
        <title>Ant-infecting Ophiocordyceps genomes reveal a high diversity of potential behavioral manipulation genes and a possible major role for enterotoxins.</title>
        <authorList>
            <person name="de Bekker C."/>
            <person name="Ohm R.A."/>
            <person name="Evans H.C."/>
            <person name="Brachmann A."/>
            <person name="Hughes D.P."/>
        </authorList>
    </citation>
    <scope>NUCLEOTIDE SEQUENCE [LARGE SCALE GENOMIC DNA]</scope>
    <source>
        <strain evidence="1 2">SC16a</strain>
    </source>
</reference>
<accession>A0A2A9PRC7</accession>
<comment type="caution">
    <text evidence="1">The sequence shown here is derived from an EMBL/GenBank/DDBJ whole genome shotgun (WGS) entry which is preliminary data.</text>
</comment>
<gene>
    <name evidence="1" type="ORF">XA68_10398</name>
</gene>
<keyword evidence="2" id="KW-1185">Reference proteome</keyword>
<sequence length="71" mass="7398">MLKCVAVFCRTQSIVSEGSTVSGIGTLELPSLMPGPLALREGPALLQQRGAASPHCSSSPFAEPKLYPLLS</sequence>